<sequence>PLPHLSNPTHPASTLSLVSPGRRRQRGGERGEGAASGDGMARATVKGKYDVDKNVASAVATVALNAGDVRLKASVTDATFVSGPSLSGVALSLERPGSFIIDYDVPRTDFRFQFMNTIRVLEKPVSLTYMHFRGANRTTLDGTVAFDPANKVSWSYAFGAGSCRIKYAYAHGSPRRTVFEPAYDVSKRAWDFAVSRKFEGDDTLRASYETSKKNLRLDWSRDSKVNGTFKISASVDLAEQHKIPKLTAESTWNCELF</sequence>
<evidence type="ECO:0000256" key="12">
    <source>
        <dbReference type="ARBA" id="ARBA00023114"/>
    </source>
</evidence>
<feature type="compositionally biased region" description="Polar residues" evidence="14">
    <location>
        <begin position="1"/>
        <end position="17"/>
    </location>
</feature>
<name>A0A1D1XEK1_9ARAE</name>
<evidence type="ECO:0000256" key="5">
    <source>
        <dbReference type="ARBA" id="ARBA00022448"/>
    </source>
</evidence>
<dbReference type="EMBL" id="GDJX01027112">
    <property type="protein sequence ID" value="JAT40824.1"/>
    <property type="molecule type" value="Transcribed_RNA"/>
</dbReference>
<dbReference type="GO" id="GO:0022843">
    <property type="term" value="F:voltage-gated monoatomic cation channel activity"/>
    <property type="evidence" value="ECO:0007669"/>
    <property type="project" value="InterPro"/>
</dbReference>
<dbReference type="PANTHER" id="PTHR35284">
    <property type="entry name" value="OUTER ENVELOPE PORE PROTEIN 24A, CHLOROPLASTIC-RELATED"/>
    <property type="match status" value="1"/>
</dbReference>
<keyword evidence="9" id="KW-0812">Transmembrane</keyword>
<keyword evidence="10" id="KW-1002">Plastid outer membrane</keyword>
<evidence type="ECO:0000256" key="13">
    <source>
        <dbReference type="ARBA" id="ARBA00023136"/>
    </source>
</evidence>
<dbReference type="PANTHER" id="PTHR35284:SF1">
    <property type="entry name" value="OUTER ENVELOPE PORE PROTEIN 24A, CHLOROPLASTIC-RELATED"/>
    <property type="match status" value="1"/>
</dbReference>
<proteinExistence type="predicted"/>
<comment type="subunit">
    <text evidence="4">Homooligomers form large rather nonselective pores in plastidial outer membranes.</text>
</comment>
<keyword evidence="12" id="KW-0626">Porin</keyword>
<keyword evidence="11" id="KW-0406">Ion transport</keyword>
<evidence type="ECO:0000256" key="3">
    <source>
        <dbReference type="ARBA" id="ARBA00004441"/>
    </source>
</evidence>
<accession>A0A1D1XEK1</accession>
<evidence type="ECO:0000256" key="9">
    <source>
        <dbReference type="ARBA" id="ARBA00022692"/>
    </source>
</evidence>
<keyword evidence="6" id="KW-1134">Transmembrane beta strand</keyword>
<evidence type="ECO:0000313" key="15">
    <source>
        <dbReference type="EMBL" id="JAT40824.1"/>
    </source>
</evidence>
<dbReference type="AlphaFoldDB" id="A0A1D1XEK1"/>
<dbReference type="GO" id="GO:0046930">
    <property type="term" value="C:pore complex"/>
    <property type="evidence" value="ECO:0007669"/>
    <property type="project" value="UniProtKB-KW"/>
</dbReference>
<dbReference type="GO" id="GO:0034765">
    <property type="term" value="P:regulation of monoatomic ion transmembrane transport"/>
    <property type="evidence" value="ECO:0007669"/>
    <property type="project" value="InterPro"/>
</dbReference>
<keyword evidence="13" id="KW-0472">Membrane</keyword>
<feature type="non-terminal residue" evidence="15">
    <location>
        <position position="1"/>
    </location>
</feature>
<keyword evidence="5" id="KW-0813">Transport</keyword>
<keyword evidence="8" id="KW-0934">Plastid</keyword>
<evidence type="ECO:0000256" key="6">
    <source>
        <dbReference type="ARBA" id="ARBA00022452"/>
    </source>
</evidence>
<feature type="region of interest" description="Disordered" evidence="14">
    <location>
        <begin position="1"/>
        <end position="40"/>
    </location>
</feature>
<dbReference type="GO" id="GO:0015288">
    <property type="term" value="F:porin activity"/>
    <property type="evidence" value="ECO:0007669"/>
    <property type="project" value="UniProtKB-KW"/>
</dbReference>
<dbReference type="GO" id="GO:0034426">
    <property type="term" value="C:etioplast membrane"/>
    <property type="evidence" value="ECO:0007669"/>
    <property type="project" value="UniProtKB-SubCell"/>
</dbReference>
<keyword evidence="7" id="KW-0150">Chloroplast</keyword>
<comment type="function">
    <text evidence="1">High-conductance voltage-dependent solute channel with a slight selectivity for cations transporting triosephosphates, dicarboxylic acids, ATP, inorganic phosphate (Pi), sugars, and positively or negatively charged amino acids.</text>
</comment>
<organism evidence="15">
    <name type="scientific">Anthurium amnicola</name>
    <dbReference type="NCBI Taxonomy" id="1678845"/>
    <lineage>
        <taxon>Eukaryota</taxon>
        <taxon>Viridiplantae</taxon>
        <taxon>Streptophyta</taxon>
        <taxon>Embryophyta</taxon>
        <taxon>Tracheophyta</taxon>
        <taxon>Spermatophyta</taxon>
        <taxon>Magnoliopsida</taxon>
        <taxon>Liliopsida</taxon>
        <taxon>Araceae</taxon>
        <taxon>Pothoideae</taxon>
        <taxon>Potheae</taxon>
        <taxon>Anthurium</taxon>
    </lineage>
</organism>
<evidence type="ECO:0000256" key="11">
    <source>
        <dbReference type="ARBA" id="ARBA00023065"/>
    </source>
</evidence>
<protein>
    <submittedName>
        <fullName evidence="15">Outer envelope pore protein 24, chloroplastic</fullName>
    </submittedName>
</protein>
<reference evidence="15" key="1">
    <citation type="submission" date="2015-07" db="EMBL/GenBank/DDBJ databases">
        <title>Transcriptome Assembly of Anthurium amnicola.</title>
        <authorList>
            <person name="Suzuki J."/>
        </authorList>
    </citation>
    <scope>NUCLEOTIDE SEQUENCE</scope>
</reference>
<evidence type="ECO:0000256" key="4">
    <source>
        <dbReference type="ARBA" id="ARBA00011593"/>
    </source>
</evidence>
<evidence type="ECO:0000256" key="1">
    <source>
        <dbReference type="ARBA" id="ARBA00002327"/>
    </source>
</evidence>
<evidence type="ECO:0000256" key="2">
    <source>
        <dbReference type="ARBA" id="ARBA00004396"/>
    </source>
</evidence>
<gene>
    <name evidence="15" type="primary">OEP24</name>
    <name evidence="15" type="ORF">g.169846</name>
</gene>
<comment type="subcellular location">
    <subcellularLocation>
        <location evidence="2">Plastid</location>
        <location evidence="2">Chloroplast outer membrane</location>
        <topology evidence="2">Multi-pass membrane protein</topology>
    </subcellularLocation>
    <subcellularLocation>
        <location evidence="3">Plastid</location>
        <location evidence="3">Etioplast membrane</location>
        <topology evidence="3">Multi-pass membrane protein</topology>
    </subcellularLocation>
</comment>
<evidence type="ECO:0000256" key="7">
    <source>
        <dbReference type="ARBA" id="ARBA00022528"/>
    </source>
</evidence>
<evidence type="ECO:0000256" key="8">
    <source>
        <dbReference type="ARBA" id="ARBA00022640"/>
    </source>
</evidence>
<dbReference type="InterPro" id="IPR034626">
    <property type="entry name" value="OEP24"/>
</dbReference>
<evidence type="ECO:0000256" key="10">
    <source>
        <dbReference type="ARBA" id="ARBA00022805"/>
    </source>
</evidence>
<dbReference type="GO" id="GO:0009707">
    <property type="term" value="C:chloroplast outer membrane"/>
    <property type="evidence" value="ECO:0007669"/>
    <property type="project" value="UniProtKB-SubCell"/>
</dbReference>
<evidence type="ECO:0000256" key="14">
    <source>
        <dbReference type="SAM" id="MobiDB-lite"/>
    </source>
</evidence>